<name>A0A132NNX1_GIAIN</name>
<sequence length="216" mass="23554">MRLYCLMDYACELPDLLRLVQQISDVGILRDLPTKRRVDAPPQPVYFHLFLKALCEVFDHLLSVGGDMATPLASNEELLPEKLGDYGPNDLTAGSLCMVRGSLTLLKAAILSSQASHPNRMAPGDVKVPNNGGCLDIKPVGVPGSILARDARLNVVCERGTLYYAAVLKVSREAGNEDIGGDPCDGRHLKELIKASSFQFNIDSPNHPEFKKLNVN</sequence>
<proteinExistence type="predicted"/>
<gene>
    <name evidence="1" type="ORF">QR46_4252</name>
</gene>
<evidence type="ECO:0000313" key="2">
    <source>
        <dbReference type="Proteomes" id="UP000070089"/>
    </source>
</evidence>
<protein>
    <submittedName>
        <fullName evidence="1">Uncharacterized protein</fullName>
    </submittedName>
</protein>
<dbReference type="Proteomes" id="UP000070089">
    <property type="component" value="Unassembled WGS sequence"/>
</dbReference>
<dbReference type="EMBL" id="JXTI01000156">
    <property type="protein sequence ID" value="KWX11790.1"/>
    <property type="molecule type" value="Genomic_DNA"/>
</dbReference>
<accession>A0A132NNX1</accession>
<organism evidence="1 2">
    <name type="scientific">Giardia duodenalis assemblage B</name>
    <dbReference type="NCBI Taxonomy" id="1394984"/>
    <lineage>
        <taxon>Eukaryota</taxon>
        <taxon>Metamonada</taxon>
        <taxon>Diplomonadida</taxon>
        <taxon>Hexamitidae</taxon>
        <taxon>Giardiinae</taxon>
        <taxon>Giardia</taxon>
    </lineage>
</organism>
<comment type="caution">
    <text evidence="1">The sequence shown here is derived from an EMBL/GenBank/DDBJ whole genome shotgun (WGS) entry which is preliminary data.</text>
</comment>
<evidence type="ECO:0000313" key="1">
    <source>
        <dbReference type="EMBL" id="KWX11790.1"/>
    </source>
</evidence>
<dbReference type="AlphaFoldDB" id="A0A132NNX1"/>
<dbReference type="VEuPathDB" id="GiardiaDB:QR46_4252"/>
<reference evidence="1 2" key="1">
    <citation type="journal article" date="2015" name="Mol. Biochem. Parasitol.">
        <title>Identification of polymorphic genes for use in assemblage B genotyping assays through comparative genomics of multiple assemblage B Giardia duodenalis isolates.</title>
        <authorList>
            <person name="Wielinga C."/>
            <person name="Thompson R.C."/>
            <person name="Monis P."/>
            <person name="Ryan U."/>
        </authorList>
    </citation>
    <scope>NUCLEOTIDE SEQUENCE [LARGE SCALE GENOMIC DNA]</scope>
    <source>
        <strain evidence="1 2">BAH15c1</strain>
    </source>
</reference>